<keyword evidence="4 16" id="KW-0808">Transferase</keyword>
<dbReference type="GO" id="GO:0046872">
    <property type="term" value="F:metal ion binding"/>
    <property type="evidence" value="ECO:0007669"/>
    <property type="project" value="UniProtKB-KW"/>
</dbReference>
<evidence type="ECO:0000256" key="11">
    <source>
        <dbReference type="ARBA" id="ARBA00023136"/>
    </source>
</evidence>
<dbReference type="KEGG" id="paru:CYR75_11260"/>
<keyword evidence="9" id="KW-1133">Transmembrane helix</keyword>
<keyword evidence="3" id="KW-0328">Glycosyltransferase</keyword>
<dbReference type="PANTHER" id="PTHR46025:SF3">
    <property type="entry name" value="XYLOSYLTRANSFERASE OXT"/>
    <property type="match status" value="1"/>
</dbReference>
<dbReference type="InterPro" id="IPR045971">
    <property type="entry name" value="DUF5927"/>
</dbReference>
<dbReference type="OrthoDB" id="7943907at2"/>
<dbReference type="InterPro" id="IPR003406">
    <property type="entry name" value="Glyco_trans_14"/>
</dbReference>
<dbReference type="InterPro" id="IPR043538">
    <property type="entry name" value="XYLT"/>
</dbReference>
<evidence type="ECO:0000256" key="9">
    <source>
        <dbReference type="ARBA" id="ARBA00022989"/>
    </source>
</evidence>
<organism evidence="16 17">
    <name type="scientific">Paracoccus jeotgali</name>
    <dbReference type="NCBI Taxonomy" id="2065379"/>
    <lineage>
        <taxon>Bacteria</taxon>
        <taxon>Pseudomonadati</taxon>
        <taxon>Pseudomonadota</taxon>
        <taxon>Alphaproteobacteria</taxon>
        <taxon>Rhodobacterales</taxon>
        <taxon>Paracoccaceae</taxon>
        <taxon>Paracoccus</taxon>
    </lineage>
</organism>
<sequence>MTAPVRLGIAFLCHDHLDVAAQMVRLWRDGGAAVAIHVDRRTPPDQVAAMQERLSDLDDIVWAKRHQCDWGMFSMVRATQETARTLLDQFDDVTHVLVASGACLPLRPVAELCDYLRRHPRVDFIESVSAQEVGWTVGGLNLERFQQFFPVSWRKNRRIFDMLVDLQRRLRIKRRMPEGLVPHLGSQWWCLTRETLTAILTDPRRAAFERFFRWSWIPDESYFQTLVRRHSTRIESRSLTLSKFDHTGRPYNFYCDHAELLALSRCFVARKIWPGAHDLHQAFPRDLGPDHVRDEPDPSRVERMISLAANRRTLGRPGLYMQSRFPAKDRENGKTAAPYAVLQGFTDLFPRFEEWLQSRVDAEVHGHLFSPDGVEFAGGRQIGPGAIPAYPETRDYDPAGFLTSLIRISDRKQLFQFSPRDQQALNWFMVTDPNATLRIITGAWVVPLMHSGMPFDDIRHIAARLQQTELAQLDILRSVWVKADVQIWELADFAARPAALLQRVVRDVTPGVWPLFDQPPALRPLDGLGRFLQQLRNAGLQPRLMGDFPATRSEKEWHV</sequence>
<keyword evidence="17" id="KW-1185">Reference proteome</keyword>
<dbReference type="Pfam" id="PF02485">
    <property type="entry name" value="Branch"/>
    <property type="match status" value="1"/>
</dbReference>
<evidence type="ECO:0000256" key="7">
    <source>
        <dbReference type="ARBA" id="ARBA00022824"/>
    </source>
</evidence>
<dbReference type="RefSeq" id="WP_101500125.1">
    <property type="nucleotide sequence ID" value="NZ_CP025583.1"/>
</dbReference>
<dbReference type="PANTHER" id="PTHR46025">
    <property type="entry name" value="XYLOSYLTRANSFERASE OXT"/>
    <property type="match status" value="1"/>
</dbReference>
<evidence type="ECO:0000256" key="10">
    <source>
        <dbReference type="ARBA" id="ARBA00023034"/>
    </source>
</evidence>
<keyword evidence="8" id="KW-0735">Signal-anchor</keyword>
<protein>
    <recommendedName>
        <fullName evidence="14">Peptide O-xylosyltransferase</fullName>
    </recommendedName>
</protein>
<dbReference type="EMBL" id="CP025583">
    <property type="protein sequence ID" value="AUM74780.1"/>
    <property type="molecule type" value="Genomic_DNA"/>
</dbReference>
<evidence type="ECO:0000259" key="15">
    <source>
        <dbReference type="Pfam" id="PF19349"/>
    </source>
</evidence>
<evidence type="ECO:0000256" key="13">
    <source>
        <dbReference type="ARBA" id="ARBA00023180"/>
    </source>
</evidence>
<keyword evidence="5" id="KW-0812">Transmembrane</keyword>
<evidence type="ECO:0000313" key="16">
    <source>
        <dbReference type="EMBL" id="AUM74780.1"/>
    </source>
</evidence>
<dbReference type="GO" id="GO:0030158">
    <property type="term" value="F:protein xylosyltransferase activity"/>
    <property type="evidence" value="ECO:0007669"/>
    <property type="project" value="InterPro"/>
</dbReference>
<feature type="domain" description="DUF5927" evidence="15">
    <location>
        <begin position="270"/>
        <end position="555"/>
    </location>
</feature>
<evidence type="ECO:0000256" key="6">
    <source>
        <dbReference type="ARBA" id="ARBA00022723"/>
    </source>
</evidence>
<evidence type="ECO:0000256" key="2">
    <source>
        <dbReference type="ARBA" id="ARBA00004648"/>
    </source>
</evidence>
<evidence type="ECO:0000256" key="12">
    <source>
        <dbReference type="ARBA" id="ARBA00023157"/>
    </source>
</evidence>
<evidence type="ECO:0000256" key="5">
    <source>
        <dbReference type="ARBA" id="ARBA00022692"/>
    </source>
</evidence>
<keyword evidence="7" id="KW-0256">Endoplasmic reticulum</keyword>
<dbReference type="Pfam" id="PF19349">
    <property type="entry name" value="DUF5927"/>
    <property type="match status" value="1"/>
</dbReference>
<name>A0A2K9MGP6_9RHOB</name>
<evidence type="ECO:0000256" key="1">
    <source>
        <dbReference type="ARBA" id="ARBA00004323"/>
    </source>
</evidence>
<reference evidence="17" key="1">
    <citation type="submission" date="2017-12" db="EMBL/GenBank/DDBJ databases">
        <title>Genomic analysis of Paracoccus sp. CBA4604.</title>
        <authorList>
            <person name="Roh S.W."/>
            <person name="Kim J.Y."/>
            <person name="Kim J.S."/>
        </authorList>
    </citation>
    <scope>NUCLEOTIDE SEQUENCE [LARGE SCALE GENOMIC DNA]</scope>
    <source>
        <strain evidence="17">CBA4604</strain>
    </source>
</reference>
<dbReference type="GO" id="GO:0050650">
    <property type="term" value="P:chondroitin sulfate proteoglycan biosynthetic process"/>
    <property type="evidence" value="ECO:0007669"/>
    <property type="project" value="TreeGrafter"/>
</dbReference>
<dbReference type="GO" id="GO:0015012">
    <property type="term" value="P:heparan sulfate proteoglycan biosynthetic process"/>
    <property type="evidence" value="ECO:0007669"/>
    <property type="project" value="TreeGrafter"/>
</dbReference>
<evidence type="ECO:0000256" key="14">
    <source>
        <dbReference type="ARBA" id="ARBA00042865"/>
    </source>
</evidence>
<keyword evidence="12" id="KW-1015">Disulfide bond</keyword>
<keyword evidence="11" id="KW-0472">Membrane</keyword>
<evidence type="ECO:0000256" key="3">
    <source>
        <dbReference type="ARBA" id="ARBA00022676"/>
    </source>
</evidence>
<gene>
    <name evidence="16" type="ORF">CYR75_11260</name>
</gene>
<dbReference type="AlphaFoldDB" id="A0A2K9MGP6"/>
<dbReference type="Proteomes" id="UP000234882">
    <property type="component" value="Chromosome"/>
</dbReference>
<evidence type="ECO:0000256" key="8">
    <source>
        <dbReference type="ARBA" id="ARBA00022968"/>
    </source>
</evidence>
<proteinExistence type="predicted"/>
<dbReference type="GO" id="GO:0016020">
    <property type="term" value="C:membrane"/>
    <property type="evidence" value="ECO:0007669"/>
    <property type="project" value="InterPro"/>
</dbReference>
<keyword evidence="6" id="KW-0479">Metal-binding</keyword>
<evidence type="ECO:0000256" key="4">
    <source>
        <dbReference type="ARBA" id="ARBA00022679"/>
    </source>
</evidence>
<accession>A0A2K9MGP6</accession>
<keyword evidence="10" id="KW-0333">Golgi apparatus</keyword>
<comment type="subcellular location">
    <subcellularLocation>
        <location evidence="2">Endoplasmic reticulum membrane</location>
        <topology evidence="2">Single-pass type II membrane protein</topology>
    </subcellularLocation>
    <subcellularLocation>
        <location evidence="1">Golgi apparatus membrane</location>
        <topology evidence="1">Single-pass type II membrane protein</topology>
    </subcellularLocation>
</comment>
<evidence type="ECO:0000313" key="17">
    <source>
        <dbReference type="Proteomes" id="UP000234882"/>
    </source>
</evidence>
<keyword evidence="13" id="KW-0325">Glycoprotein</keyword>